<reference evidence="4" key="1">
    <citation type="submission" date="2023-10" db="EMBL/GenBank/DDBJ databases">
        <authorList>
            <person name="Noh H."/>
        </authorList>
    </citation>
    <scope>NUCLEOTIDE SEQUENCE</scope>
    <source>
        <strain evidence="4">DUCC4014</strain>
    </source>
</reference>
<dbReference type="GO" id="GO:0016491">
    <property type="term" value="F:oxidoreductase activity"/>
    <property type="evidence" value="ECO:0007669"/>
    <property type="project" value="UniProtKB-KW"/>
</dbReference>
<dbReference type="AlphaFoldDB" id="A0AAF0Y9K8"/>
<evidence type="ECO:0000313" key="5">
    <source>
        <dbReference type="Proteomes" id="UP000827549"/>
    </source>
</evidence>
<dbReference type="EMBL" id="CP086717">
    <property type="protein sequence ID" value="WOO82432.1"/>
    <property type="molecule type" value="Genomic_DNA"/>
</dbReference>
<dbReference type="Gene3D" id="3.40.50.720">
    <property type="entry name" value="NAD(P)-binding Rossmann-like Domain"/>
    <property type="match status" value="2"/>
</dbReference>
<keyword evidence="5" id="KW-1185">Reference proteome</keyword>
<dbReference type="SUPFAM" id="SSF51735">
    <property type="entry name" value="NAD(P)-binding Rossmann-fold domains"/>
    <property type="match status" value="1"/>
</dbReference>
<accession>A0AAF0Y9K8</accession>
<evidence type="ECO:0000259" key="3">
    <source>
        <dbReference type="Pfam" id="PF02826"/>
    </source>
</evidence>
<dbReference type="InterPro" id="IPR036291">
    <property type="entry name" value="NAD(P)-bd_dom_sf"/>
</dbReference>
<gene>
    <name evidence="4" type="primary">YPRB2_1</name>
    <name evidence="4" type="ORF">LOC62_04G005920</name>
</gene>
<dbReference type="Proteomes" id="UP000827549">
    <property type="component" value="Chromosome 4"/>
</dbReference>
<keyword evidence="2" id="KW-0520">NAD</keyword>
<dbReference type="PANTHER" id="PTHR43333:SF1">
    <property type="entry name" value="D-ISOMER SPECIFIC 2-HYDROXYACID DEHYDROGENASE NAD-BINDING DOMAIN-CONTAINING PROTEIN"/>
    <property type="match status" value="1"/>
</dbReference>
<dbReference type="RefSeq" id="XP_062628464.1">
    <property type="nucleotide sequence ID" value="XM_062772480.1"/>
</dbReference>
<dbReference type="GO" id="GO:0051287">
    <property type="term" value="F:NAD binding"/>
    <property type="evidence" value="ECO:0007669"/>
    <property type="project" value="InterPro"/>
</dbReference>
<dbReference type="PANTHER" id="PTHR43333">
    <property type="entry name" value="2-HACID_DH_C DOMAIN-CONTAINING PROTEIN"/>
    <property type="match status" value="1"/>
</dbReference>
<feature type="domain" description="D-isomer specific 2-hydroxyacid dehydrogenase NAD-binding" evidence="3">
    <location>
        <begin position="131"/>
        <end position="320"/>
    </location>
</feature>
<dbReference type="FunFam" id="3.40.50.720:FF:000363">
    <property type="entry name" value="D-isomer specific 2-hydroxyacid dehydrogenase"/>
    <property type="match status" value="1"/>
</dbReference>
<evidence type="ECO:0000313" key="4">
    <source>
        <dbReference type="EMBL" id="WOO82432.1"/>
    </source>
</evidence>
<proteinExistence type="predicted"/>
<name>A0AAF0Y9K8_9TREE</name>
<dbReference type="Pfam" id="PF02826">
    <property type="entry name" value="2-Hacid_dh_C"/>
    <property type="match status" value="1"/>
</dbReference>
<dbReference type="InterPro" id="IPR006140">
    <property type="entry name" value="D-isomer_DH_NAD-bd"/>
</dbReference>
<protein>
    <submittedName>
        <fullName evidence="4">Purtative protein in proB 3'region</fullName>
    </submittedName>
</protein>
<organism evidence="4 5">
    <name type="scientific">Vanrija pseudolonga</name>
    <dbReference type="NCBI Taxonomy" id="143232"/>
    <lineage>
        <taxon>Eukaryota</taxon>
        <taxon>Fungi</taxon>
        <taxon>Dikarya</taxon>
        <taxon>Basidiomycota</taxon>
        <taxon>Agaricomycotina</taxon>
        <taxon>Tremellomycetes</taxon>
        <taxon>Trichosporonales</taxon>
        <taxon>Trichosporonaceae</taxon>
        <taxon>Vanrija</taxon>
    </lineage>
</organism>
<evidence type="ECO:0000256" key="2">
    <source>
        <dbReference type="ARBA" id="ARBA00023027"/>
    </source>
</evidence>
<dbReference type="GeneID" id="87809147"/>
<sequence>MTRATNPISTVAVLLPLPDAALAKLRGAFKTVHYHPDFTLPAAVRPEVEYIFTSWAGLPSDVALADIPNVRHVQLGMAGADKLLSSPAIAEIAKRGAASPTVSTASGTHVVSIPQWVVGNVINLFHQMQSMISFARTNARWASEPEVDIASQPYFARSLYGRTAGMLGYGALGRESARLLKAHGMRVIAANTSGKSTSETEYVIPGTGDPDGSIPSAYFSTKDASAFDEFLSQTDVLVCSMPSTPATRGMLTAERLAKLRPGALLINIGRGDLVSSADILAALDNGTLFGAALDVTDPEPLPAGHALWTHPRAIVTPHLSGNAEGEFDIATDIALENARRVERGERPFNVVDLAKGY</sequence>
<keyword evidence="1" id="KW-0560">Oxidoreductase</keyword>
<evidence type="ECO:0000256" key="1">
    <source>
        <dbReference type="ARBA" id="ARBA00023002"/>
    </source>
</evidence>